<dbReference type="Gene3D" id="1.10.8.60">
    <property type="match status" value="1"/>
</dbReference>
<keyword evidence="2" id="KW-0808">Transferase</keyword>
<keyword evidence="4" id="KW-0235">DNA replication</keyword>
<dbReference type="NCBIfam" id="NF004165">
    <property type="entry name" value="PRK05629.1"/>
    <property type="match status" value="1"/>
</dbReference>
<evidence type="ECO:0000256" key="4">
    <source>
        <dbReference type="ARBA" id="ARBA00022705"/>
    </source>
</evidence>
<dbReference type="EC" id="2.7.7.7" evidence="1"/>
<dbReference type="InterPro" id="IPR027417">
    <property type="entry name" value="P-loop_NTPase"/>
</dbReference>
<comment type="catalytic activity">
    <reaction evidence="7">
        <text>DNA(n) + a 2'-deoxyribonucleoside 5'-triphosphate = DNA(n+1) + diphosphate</text>
        <dbReference type="Rhea" id="RHEA:22508"/>
        <dbReference type="Rhea" id="RHEA-COMP:17339"/>
        <dbReference type="Rhea" id="RHEA-COMP:17340"/>
        <dbReference type="ChEBI" id="CHEBI:33019"/>
        <dbReference type="ChEBI" id="CHEBI:61560"/>
        <dbReference type="ChEBI" id="CHEBI:173112"/>
        <dbReference type="EC" id="2.7.7.7"/>
    </reaction>
</comment>
<dbReference type="Gene3D" id="3.40.50.300">
    <property type="entry name" value="P-loop containing nucleotide triphosphate hydrolases"/>
    <property type="match status" value="1"/>
</dbReference>
<dbReference type="PANTHER" id="PTHR34388:SF1">
    <property type="entry name" value="DNA POLYMERASE III SUBUNIT DELTA"/>
    <property type="match status" value="1"/>
</dbReference>
<dbReference type="GO" id="GO:0003677">
    <property type="term" value="F:DNA binding"/>
    <property type="evidence" value="ECO:0007669"/>
    <property type="project" value="InterPro"/>
</dbReference>
<dbReference type="SUPFAM" id="SSF48019">
    <property type="entry name" value="post-AAA+ oligomerization domain-like"/>
    <property type="match status" value="1"/>
</dbReference>
<dbReference type="GO" id="GO:0006261">
    <property type="term" value="P:DNA-templated DNA replication"/>
    <property type="evidence" value="ECO:0007669"/>
    <property type="project" value="TreeGrafter"/>
</dbReference>
<keyword evidence="10" id="KW-1185">Reference proteome</keyword>
<dbReference type="NCBIfam" id="TIGR01128">
    <property type="entry name" value="holA"/>
    <property type="match status" value="1"/>
</dbReference>
<evidence type="ECO:0000259" key="8">
    <source>
        <dbReference type="Pfam" id="PF21694"/>
    </source>
</evidence>
<proteinExistence type="inferred from homology"/>
<feature type="domain" description="DNA polymerase III delta subunit-like C-terminal" evidence="8">
    <location>
        <begin position="202"/>
        <end position="313"/>
    </location>
</feature>
<dbReference type="Proteomes" id="UP000019222">
    <property type="component" value="Chromosome"/>
</dbReference>
<dbReference type="PANTHER" id="PTHR34388">
    <property type="entry name" value="DNA POLYMERASE III SUBUNIT DELTA"/>
    <property type="match status" value="1"/>
</dbReference>
<dbReference type="EMBL" id="CP004353">
    <property type="protein sequence ID" value="AHI23343.1"/>
    <property type="molecule type" value="Genomic_DNA"/>
</dbReference>
<dbReference type="eggNOG" id="COG1466">
    <property type="taxonomic scope" value="Bacteria"/>
</dbReference>
<dbReference type="Gene3D" id="1.20.272.10">
    <property type="match status" value="1"/>
</dbReference>
<dbReference type="PATRIC" id="fig|1224164.3.peg.1978"/>
<evidence type="ECO:0000256" key="6">
    <source>
        <dbReference type="ARBA" id="ARBA00034754"/>
    </source>
</evidence>
<dbReference type="InterPro" id="IPR005790">
    <property type="entry name" value="DNA_polIII_delta"/>
</dbReference>
<dbReference type="KEGG" id="cvt:B843_09790"/>
<accession>W5Y9Y3</accession>
<dbReference type="InterPro" id="IPR048466">
    <property type="entry name" value="DNA_pol3_delta-like_C"/>
</dbReference>
<dbReference type="AlphaFoldDB" id="W5Y9Y3"/>
<dbReference type="SUPFAM" id="SSF52540">
    <property type="entry name" value="P-loop containing nucleoside triphosphate hydrolases"/>
    <property type="match status" value="1"/>
</dbReference>
<keyword evidence="3" id="KW-0548">Nucleotidyltransferase</keyword>
<evidence type="ECO:0000256" key="1">
    <source>
        <dbReference type="ARBA" id="ARBA00012417"/>
    </source>
</evidence>
<dbReference type="HOGENOM" id="CLU_052338_0_0_11"/>
<comment type="similarity">
    <text evidence="6">Belongs to the DNA polymerase HolA subunit family.</text>
</comment>
<evidence type="ECO:0000313" key="9">
    <source>
        <dbReference type="EMBL" id="AHI23343.1"/>
    </source>
</evidence>
<dbReference type="GO" id="GO:0009360">
    <property type="term" value="C:DNA polymerase III complex"/>
    <property type="evidence" value="ECO:0007669"/>
    <property type="project" value="TreeGrafter"/>
</dbReference>
<dbReference type="GO" id="GO:0003887">
    <property type="term" value="F:DNA-directed DNA polymerase activity"/>
    <property type="evidence" value="ECO:0007669"/>
    <property type="project" value="UniProtKB-KW"/>
</dbReference>
<organism evidence="9 10">
    <name type="scientific">Corynebacterium vitaeruminis DSM 20294</name>
    <dbReference type="NCBI Taxonomy" id="1224164"/>
    <lineage>
        <taxon>Bacteria</taxon>
        <taxon>Bacillati</taxon>
        <taxon>Actinomycetota</taxon>
        <taxon>Actinomycetes</taxon>
        <taxon>Mycobacteriales</taxon>
        <taxon>Corynebacteriaceae</taxon>
        <taxon>Corynebacterium</taxon>
    </lineage>
</organism>
<dbReference type="STRING" id="1224164.B843_09790"/>
<evidence type="ECO:0000256" key="7">
    <source>
        <dbReference type="ARBA" id="ARBA00049244"/>
    </source>
</evidence>
<sequence>MDYMSSPLAQTHLILGEEEFLAERARLGLVDAIRQQSPEGENLVVSTLRAGEVTGPELIDLLSPSLFGEDRIVVFNHAEDAGKEPIDLVVNAAKDPGPGIYMIIVHKGGGRTKAVVDKLKKLCQVHEVPKMRPSERPQWVMAEFKRNGVRPTPDVVNALLEGVGSDLRELASAVAQLVADTGGNVTAEDVRRYYVGVAEVSGFDIADLACSGQLQRAVASTRRALQLGISPVALSAALSMKVSAIARLYSSRGRINAQALAGPLGMPPFAVEKAAKVARRWNGDAVSRAVILMADLDAAVKGQTGGDDKFAIEDAVRRVAELAR</sequence>
<evidence type="ECO:0000256" key="3">
    <source>
        <dbReference type="ARBA" id="ARBA00022695"/>
    </source>
</evidence>
<dbReference type="InterPro" id="IPR008921">
    <property type="entry name" value="DNA_pol3_clamp-load_cplx_C"/>
</dbReference>
<gene>
    <name evidence="9" type="ORF">B843_09790</name>
</gene>
<dbReference type="Pfam" id="PF21694">
    <property type="entry name" value="DNA_pol3_delta_C"/>
    <property type="match status" value="1"/>
</dbReference>
<reference evidence="9 10" key="1">
    <citation type="submission" date="2013-02" db="EMBL/GenBank/DDBJ databases">
        <title>The complete genome sequence of Corynebacterium vitaeruminis DSM 20294.</title>
        <authorList>
            <person name="Ruckert C."/>
            <person name="Albersmeier A."/>
            <person name="Kalinowski J."/>
        </authorList>
    </citation>
    <scope>NUCLEOTIDE SEQUENCE [LARGE SCALE GENOMIC DNA]</scope>
    <source>
        <strain evidence="10">ATCC 10234</strain>
    </source>
</reference>
<protein>
    <recommendedName>
        <fullName evidence="1">DNA-directed DNA polymerase</fullName>
        <ecNumber evidence="1">2.7.7.7</ecNumber>
    </recommendedName>
</protein>
<name>W5Y9Y3_9CORY</name>
<keyword evidence="5" id="KW-0239">DNA-directed DNA polymerase</keyword>
<evidence type="ECO:0000313" key="10">
    <source>
        <dbReference type="Proteomes" id="UP000019222"/>
    </source>
</evidence>
<evidence type="ECO:0000256" key="2">
    <source>
        <dbReference type="ARBA" id="ARBA00022679"/>
    </source>
</evidence>
<evidence type="ECO:0000256" key="5">
    <source>
        <dbReference type="ARBA" id="ARBA00022932"/>
    </source>
</evidence>